<name>A0A914XCP1_9BILA</name>
<organism evidence="1 2">
    <name type="scientific">Plectus sambesii</name>
    <dbReference type="NCBI Taxonomy" id="2011161"/>
    <lineage>
        <taxon>Eukaryota</taxon>
        <taxon>Metazoa</taxon>
        <taxon>Ecdysozoa</taxon>
        <taxon>Nematoda</taxon>
        <taxon>Chromadorea</taxon>
        <taxon>Plectida</taxon>
        <taxon>Plectina</taxon>
        <taxon>Plectoidea</taxon>
        <taxon>Plectidae</taxon>
        <taxon>Plectus</taxon>
    </lineage>
</organism>
<evidence type="ECO:0000313" key="2">
    <source>
        <dbReference type="WBParaSite" id="PSAMB.scaffold7042size8343.g29502.t1"/>
    </source>
</evidence>
<reference evidence="2" key="1">
    <citation type="submission" date="2022-11" db="UniProtKB">
        <authorList>
            <consortium name="WormBaseParasite"/>
        </authorList>
    </citation>
    <scope>IDENTIFICATION</scope>
</reference>
<proteinExistence type="predicted"/>
<dbReference type="AlphaFoldDB" id="A0A914XCP1"/>
<protein>
    <submittedName>
        <fullName evidence="2">Uncharacterized protein</fullName>
    </submittedName>
</protein>
<keyword evidence="1" id="KW-1185">Reference proteome</keyword>
<sequence>MMQLGFPDGFNGTAAVLSIIWSYQYICEDGYQTMLNNWICANRALDFEVPCKLEGPFCTQIGAYFACIGKLYSEGCNEDFGKMICRASGASFNKIVPILCDPKDFDSACDEGILNTGSLKAPYNTINAGSLNDHFYARFLSLFIALAVISLMHI</sequence>
<accession>A0A914XCP1</accession>
<dbReference type="Proteomes" id="UP000887566">
    <property type="component" value="Unplaced"/>
</dbReference>
<evidence type="ECO:0000313" key="1">
    <source>
        <dbReference type="Proteomes" id="UP000887566"/>
    </source>
</evidence>
<dbReference type="WBParaSite" id="PSAMB.scaffold7042size8343.g29502.t1">
    <property type="protein sequence ID" value="PSAMB.scaffold7042size8343.g29502.t1"/>
    <property type="gene ID" value="PSAMB.scaffold7042size8343.g29502"/>
</dbReference>